<evidence type="ECO:0000256" key="5">
    <source>
        <dbReference type="ARBA" id="ARBA00049233"/>
    </source>
</evidence>
<evidence type="ECO:0000313" key="9">
    <source>
        <dbReference type="Proteomes" id="UP001497453"/>
    </source>
</evidence>
<dbReference type="Pfam" id="PF01408">
    <property type="entry name" value="GFO_IDH_MocA"/>
    <property type="match status" value="1"/>
</dbReference>
<organism evidence="8 9">
    <name type="scientific">Somion occarium</name>
    <dbReference type="NCBI Taxonomy" id="3059160"/>
    <lineage>
        <taxon>Eukaryota</taxon>
        <taxon>Fungi</taxon>
        <taxon>Dikarya</taxon>
        <taxon>Basidiomycota</taxon>
        <taxon>Agaricomycotina</taxon>
        <taxon>Agaricomycetes</taxon>
        <taxon>Polyporales</taxon>
        <taxon>Cerrenaceae</taxon>
        <taxon>Somion</taxon>
    </lineage>
</organism>
<dbReference type="InterPro" id="IPR055170">
    <property type="entry name" value="GFO_IDH_MocA-like_dom"/>
</dbReference>
<feature type="domain" description="Gfo/Idh/MocA-like oxidoreductase N-terminal" evidence="6">
    <location>
        <begin position="31"/>
        <end position="151"/>
    </location>
</feature>
<evidence type="ECO:0000259" key="6">
    <source>
        <dbReference type="Pfam" id="PF01408"/>
    </source>
</evidence>
<sequence length="410" mass="45240">MFSWLSTARRLYSVFVGPPSLATPSSTSPPIKFGILGAAKVASTGLIIPALSHPEVEIHAVAARDPIRAEAFAKKYKLRTFYGGGDAYQKLLDDPEIQAVYVALPGGLHYEWTMKALAANKHVLVEKPSSVSSEQTREMFEFAQKKGLVILEGLQYRFYPAIIRAKEIIDSGELGAIKSIETIITGPQGSLKTDDIRYTWEIGGGIFQDMGTYPVNVLRYFTSSEPTSVLSASYTAHPNDPKVDQAMTTTLAFPGDVVGSIELNFEIPYKFGLIPSLPKMDVTVKAENGEMTVKFFVLPFVYHSINVSVKDGQSGKGAKKRTEKVYSPTSVKGRTLKGEEWWASYRYQLEAFVDKVKGREPDTWLTAEESIANLQTIEKVYEKAGLPPRPKSTFAFSPITDDSIEAKRTA</sequence>
<dbReference type="Pfam" id="PF22725">
    <property type="entry name" value="GFO_IDH_MocA_C3"/>
    <property type="match status" value="1"/>
</dbReference>
<reference evidence="9" key="1">
    <citation type="submission" date="2024-04" db="EMBL/GenBank/DDBJ databases">
        <authorList>
            <person name="Shaw F."/>
            <person name="Minotto A."/>
        </authorList>
    </citation>
    <scope>NUCLEOTIDE SEQUENCE [LARGE SCALE GENOMIC DNA]</scope>
</reference>
<dbReference type="InterPro" id="IPR050984">
    <property type="entry name" value="Gfo/Idh/MocA_domain"/>
</dbReference>
<keyword evidence="2" id="KW-0560">Oxidoreductase</keyword>
<dbReference type="InterPro" id="IPR036291">
    <property type="entry name" value="NAD(P)-bd_dom_sf"/>
</dbReference>
<accession>A0ABP1DJM6</accession>
<dbReference type="Gene3D" id="3.30.360.10">
    <property type="entry name" value="Dihydrodipicolinate Reductase, domain 2"/>
    <property type="match status" value="1"/>
</dbReference>
<gene>
    <name evidence="8" type="ORF">GFSPODELE1_LOCUS6664</name>
</gene>
<evidence type="ECO:0000256" key="1">
    <source>
        <dbReference type="ARBA" id="ARBA00010928"/>
    </source>
</evidence>
<proteinExistence type="inferred from homology"/>
<comment type="similarity">
    <text evidence="1">Belongs to the Gfo/Idh/MocA family.</text>
</comment>
<evidence type="ECO:0000256" key="2">
    <source>
        <dbReference type="ARBA" id="ARBA00023002"/>
    </source>
</evidence>
<dbReference type="Gene3D" id="3.40.50.720">
    <property type="entry name" value="NAD(P)-binding Rossmann-like Domain"/>
    <property type="match status" value="1"/>
</dbReference>
<evidence type="ECO:0000256" key="3">
    <source>
        <dbReference type="ARBA" id="ARBA00038984"/>
    </source>
</evidence>
<dbReference type="InterPro" id="IPR000683">
    <property type="entry name" value="Gfo/Idh/MocA-like_OxRdtase_N"/>
</dbReference>
<protein>
    <recommendedName>
        <fullName evidence="3">D-xylose 1-dehydrogenase (NADP(+), D-xylono-1,5-lactone-forming)</fullName>
        <ecNumber evidence="3">1.1.1.179</ecNumber>
    </recommendedName>
    <alternativeName>
        <fullName evidence="4">D-xylose-NADP dehydrogenase</fullName>
    </alternativeName>
</protein>
<comment type="catalytic activity">
    <reaction evidence="5">
        <text>D-xylose + NADP(+) = D-xylono-1,5-lactone + NADPH + H(+)</text>
        <dbReference type="Rhea" id="RHEA:22000"/>
        <dbReference type="ChEBI" id="CHEBI:15378"/>
        <dbReference type="ChEBI" id="CHEBI:15867"/>
        <dbReference type="ChEBI" id="CHEBI:53455"/>
        <dbReference type="ChEBI" id="CHEBI:57783"/>
        <dbReference type="ChEBI" id="CHEBI:58349"/>
        <dbReference type="EC" id="1.1.1.179"/>
    </reaction>
</comment>
<dbReference type="Proteomes" id="UP001497453">
    <property type="component" value="Chromosome 4"/>
</dbReference>
<dbReference type="PANTHER" id="PTHR22604">
    <property type="entry name" value="OXIDOREDUCTASES"/>
    <property type="match status" value="1"/>
</dbReference>
<dbReference type="SUPFAM" id="SSF51735">
    <property type="entry name" value="NAD(P)-binding Rossmann-fold domains"/>
    <property type="match status" value="1"/>
</dbReference>
<dbReference type="SUPFAM" id="SSF55347">
    <property type="entry name" value="Glyceraldehyde-3-phosphate dehydrogenase-like, C-terminal domain"/>
    <property type="match status" value="1"/>
</dbReference>
<evidence type="ECO:0000256" key="4">
    <source>
        <dbReference type="ARBA" id="ARBA00042988"/>
    </source>
</evidence>
<dbReference type="EMBL" id="OZ037947">
    <property type="protein sequence ID" value="CAL1708036.1"/>
    <property type="molecule type" value="Genomic_DNA"/>
</dbReference>
<evidence type="ECO:0000313" key="8">
    <source>
        <dbReference type="EMBL" id="CAL1708036.1"/>
    </source>
</evidence>
<name>A0ABP1DJM6_9APHY</name>
<feature type="domain" description="GFO/IDH/MocA-like oxidoreductase" evidence="7">
    <location>
        <begin position="164"/>
        <end position="270"/>
    </location>
</feature>
<evidence type="ECO:0000259" key="7">
    <source>
        <dbReference type="Pfam" id="PF22725"/>
    </source>
</evidence>
<dbReference type="PANTHER" id="PTHR22604:SF105">
    <property type="entry name" value="TRANS-1,2-DIHYDROBENZENE-1,2-DIOL DEHYDROGENASE"/>
    <property type="match status" value="1"/>
</dbReference>
<keyword evidence="9" id="KW-1185">Reference proteome</keyword>
<dbReference type="EC" id="1.1.1.179" evidence="3"/>